<reference evidence="1 2" key="1">
    <citation type="submission" date="2016-10" db="EMBL/GenBank/DDBJ databases">
        <authorList>
            <person name="de Groot N.N."/>
        </authorList>
    </citation>
    <scope>NUCLEOTIDE SEQUENCE [LARGE SCALE GENOMIC DNA]</scope>
    <source>
        <strain evidence="1 2">CGMCC 4.6533</strain>
    </source>
</reference>
<dbReference type="EMBL" id="FNDJ01000037">
    <property type="protein sequence ID" value="SDM14336.1"/>
    <property type="molecule type" value="Genomic_DNA"/>
</dbReference>
<dbReference type="AlphaFoldDB" id="A0A1G9QTL1"/>
<organism evidence="1 2">
    <name type="scientific">Nonomuraea jiangxiensis</name>
    <dbReference type="NCBI Taxonomy" id="633440"/>
    <lineage>
        <taxon>Bacteria</taxon>
        <taxon>Bacillati</taxon>
        <taxon>Actinomycetota</taxon>
        <taxon>Actinomycetes</taxon>
        <taxon>Streptosporangiales</taxon>
        <taxon>Streptosporangiaceae</taxon>
        <taxon>Nonomuraea</taxon>
    </lineage>
</organism>
<evidence type="ECO:0000313" key="1">
    <source>
        <dbReference type="EMBL" id="SDM14336.1"/>
    </source>
</evidence>
<proteinExistence type="predicted"/>
<protein>
    <submittedName>
        <fullName evidence="1">YD repeat-containing protein</fullName>
    </submittedName>
</protein>
<name>A0A1G9QTL1_9ACTN</name>
<dbReference type="RefSeq" id="WP_176993776.1">
    <property type="nucleotide sequence ID" value="NZ_FNDJ01000037.1"/>
</dbReference>
<gene>
    <name evidence="1" type="ORF">SAMN05421869_1374</name>
</gene>
<accession>A0A1G9QTL1</accession>
<sequence length="53" mass="6072">MPSARPRSAAETETYSHDANSNVWKQEVLGKRTTFTYDLNRLLSSVTNPFVRQ</sequence>
<keyword evidence="2" id="KW-1185">Reference proteome</keyword>
<dbReference type="Proteomes" id="UP000199202">
    <property type="component" value="Unassembled WGS sequence"/>
</dbReference>
<evidence type="ECO:0000313" key="2">
    <source>
        <dbReference type="Proteomes" id="UP000199202"/>
    </source>
</evidence>